<dbReference type="InterPro" id="IPR017511">
    <property type="entry name" value="PQQ_mDH"/>
</dbReference>
<protein>
    <submittedName>
        <fullName evidence="7">Membrane-bound PQQ-dependent dehydrogenase, glucose/quinate/shikimate family</fullName>
        <ecNumber evidence="7">1.1.-.-</ecNumber>
    </submittedName>
</protein>
<feature type="transmembrane region" description="Helical" evidence="5">
    <location>
        <begin position="42"/>
        <end position="60"/>
    </location>
</feature>
<feature type="transmembrane region" description="Helical" evidence="5">
    <location>
        <begin position="120"/>
        <end position="139"/>
    </location>
</feature>
<reference evidence="7 8" key="1">
    <citation type="submission" date="2024-03" db="EMBL/GenBank/DDBJ databases">
        <title>Community enrichment and isolation of bacterial strains for fucoidan degradation.</title>
        <authorList>
            <person name="Sichert A."/>
        </authorList>
    </citation>
    <scope>NUCLEOTIDE SEQUENCE [LARGE SCALE GENOMIC DNA]</scope>
    <source>
        <strain evidence="7 8">AS12</strain>
    </source>
</reference>
<feature type="transmembrane region" description="Helical" evidence="5">
    <location>
        <begin position="88"/>
        <end position="108"/>
    </location>
</feature>
<dbReference type="InterPro" id="IPR011047">
    <property type="entry name" value="Quinoprotein_ADH-like_sf"/>
</dbReference>
<keyword evidence="5" id="KW-1133">Transmembrane helix</keyword>
<sequence>MPSSLRQRISNWSLRTYSVISFLIGLYLAIGGLWLVSEGGSYYYAIAGIALLFSSVLIYFKRRSGLWIFILLFFGTLGWTMWESALDYWRWVPRMGVIVALGFILALLLPNLGFSKRASLSLSGAFAVIFIAAFSMAFVPTNWTHNATPPQVGSSLIKLGTNNGISDIDSDDWPVYGRDNNASRYSPVTDITPENVSSLKRAWQYRTKDIPLKRYGAETTPIKIDDKLYLCTARNQLVALDAQTGKQIWRYDPEVADKDIPYTAACRGVAYYKTVNSSAQQQTDINHKSTASKNALKLNALACSERIVSGTLDGRIVEVDAQTGKPCIDFGNQGEVDIKEYMGKTPSGFVAITGVPVIVKGVIITGHQVLDGQKRYAPSGVIKGFDVQTGELLWAWDMVKPNISKLPPKGETYTRGTPNMWTSATGDNDLGLAYLPMGNSSADYWSGSRTAAELKYATSLVAMDVNTGKPAWSFQTVHKDVWDYDLGSQVSLIDYPTKDGQVPALVLTSKQGDIYILNRETGEALTGVEEREVPTGGVVPETRSETQPFSTFHTLRKPDLTARDMWGVTMFDQLACRIQFQKASYQGIYTPPTTKQHWIEYPGYNGGSDWGSVAIDPSRGVLIANYNDMPNYNRLVSREEANERGWKPRDEMEHDDGGAEGAGDPQQGTPYAVDVNAGWRLPFTGLLCKQPPYGGIRAINLEDGTTLWDRPLGTARNNGPFGIASGLPLTIGTPNNGGSVVTKSGLIFIAAATDNLIRAIDINTGETVWQDVLPAGGQANPMMYREKGKSYLVIVAAGHHFMETPPGDYVIAYSLDE</sequence>
<comment type="caution">
    <text evidence="7">The sequence shown here is derived from an EMBL/GenBank/DDBJ whole genome shotgun (WGS) entry which is preliminary data.</text>
</comment>
<dbReference type="Proteomes" id="UP001461163">
    <property type="component" value="Unassembled WGS sequence"/>
</dbReference>
<dbReference type="Gene3D" id="2.140.10.10">
    <property type="entry name" value="Quinoprotein alcohol dehydrogenase-like superfamily"/>
    <property type="match status" value="1"/>
</dbReference>
<dbReference type="CDD" id="cd10280">
    <property type="entry name" value="PQQ_mGDH"/>
    <property type="match status" value="1"/>
</dbReference>
<organism evidence="7 8">
    <name type="scientific">Paraglaciecola mesophila</name>
    <dbReference type="NCBI Taxonomy" id="197222"/>
    <lineage>
        <taxon>Bacteria</taxon>
        <taxon>Pseudomonadati</taxon>
        <taxon>Pseudomonadota</taxon>
        <taxon>Gammaproteobacteria</taxon>
        <taxon>Alteromonadales</taxon>
        <taxon>Alteromonadaceae</taxon>
        <taxon>Paraglaciecola</taxon>
    </lineage>
</organism>
<evidence type="ECO:0000256" key="4">
    <source>
        <dbReference type="SAM" id="MobiDB-lite"/>
    </source>
</evidence>
<gene>
    <name evidence="7" type="ORF">WNY77_08270</name>
</gene>
<evidence type="ECO:0000256" key="2">
    <source>
        <dbReference type="ARBA" id="ARBA00008156"/>
    </source>
</evidence>
<dbReference type="PANTHER" id="PTHR32303">
    <property type="entry name" value="QUINOPROTEIN ALCOHOL DEHYDROGENASE (CYTOCHROME C)"/>
    <property type="match status" value="1"/>
</dbReference>
<dbReference type="GO" id="GO:0016491">
    <property type="term" value="F:oxidoreductase activity"/>
    <property type="evidence" value="ECO:0007669"/>
    <property type="project" value="UniProtKB-KW"/>
</dbReference>
<proteinExistence type="inferred from homology"/>
<accession>A0ABU9SU55</accession>
<dbReference type="RefSeq" id="WP_342881427.1">
    <property type="nucleotide sequence ID" value="NZ_JBBMQS010000004.1"/>
</dbReference>
<feature type="transmembrane region" description="Helical" evidence="5">
    <location>
        <begin position="65"/>
        <end position="82"/>
    </location>
</feature>
<keyword evidence="5" id="KW-0812">Transmembrane</keyword>
<dbReference type="EMBL" id="JBBMQS010000004">
    <property type="protein sequence ID" value="MEM5497382.1"/>
    <property type="molecule type" value="Genomic_DNA"/>
</dbReference>
<feature type="transmembrane region" description="Helical" evidence="5">
    <location>
        <begin position="12"/>
        <end position="36"/>
    </location>
</feature>
<name>A0ABU9SU55_9ALTE</name>
<dbReference type="InterPro" id="IPR018391">
    <property type="entry name" value="PQQ_b-propeller_rpt"/>
</dbReference>
<dbReference type="InterPro" id="IPR002372">
    <property type="entry name" value="PQQ_rpt_dom"/>
</dbReference>
<evidence type="ECO:0000256" key="1">
    <source>
        <dbReference type="ARBA" id="ARBA00001931"/>
    </source>
</evidence>
<comment type="cofactor">
    <cofactor evidence="1">
        <name>pyrroloquinoline quinone</name>
        <dbReference type="ChEBI" id="CHEBI:58442"/>
    </cofactor>
</comment>
<feature type="compositionally biased region" description="Basic and acidic residues" evidence="4">
    <location>
        <begin position="639"/>
        <end position="657"/>
    </location>
</feature>
<comment type="similarity">
    <text evidence="2">Belongs to the bacterial PQQ dehydrogenase family.</text>
</comment>
<keyword evidence="8" id="KW-1185">Reference proteome</keyword>
<evidence type="ECO:0000256" key="3">
    <source>
        <dbReference type="ARBA" id="ARBA00023002"/>
    </source>
</evidence>
<dbReference type="Pfam" id="PF01011">
    <property type="entry name" value="PQQ"/>
    <property type="match status" value="1"/>
</dbReference>
<keyword evidence="5" id="KW-0472">Membrane</keyword>
<keyword evidence="3 7" id="KW-0560">Oxidoreductase</keyword>
<dbReference type="SUPFAM" id="SSF50998">
    <property type="entry name" value="Quinoprotein alcohol dehydrogenase-like"/>
    <property type="match status" value="1"/>
</dbReference>
<dbReference type="NCBIfam" id="TIGR03074">
    <property type="entry name" value="PQQ_membr_DH"/>
    <property type="match status" value="1"/>
</dbReference>
<dbReference type="EC" id="1.1.-.-" evidence="7"/>
<dbReference type="SMART" id="SM00564">
    <property type="entry name" value="PQQ"/>
    <property type="match status" value="4"/>
</dbReference>
<evidence type="ECO:0000256" key="5">
    <source>
        <dbReference type="SAM" id="Phobius"/>
    </source>
</evidence>
<dbReference type="PANTHER" id="PTHR32303:SF4">
    <property type="entry name" value="QUINOPROTEIN GLUCOSE DEHYDROGENASE"/>
    <property type="match status" value="1"/>
</dbReference>
<evidence type="ECO:0000259" key="6">
    <source>
        <dbReference type="Pfam" id="PF01011"/>
    </source>
</evidence>
<evidence type="ECO:0000313" key="7">
    <source>
        <dbReference type="EMBL" id="MEM5497382.1"/>
    </source>
</evidence>
<feature type="domain" description="Pyrrolo-quinoline quinone repeat" evidence="6">
    <location>
        <begin position="173"/>
        <end position="791"/>
    </location>
</feature>
<feature type="region of interest" description="Disordered" evidence="4">
    <location>
        <begin position="639"/>
        <end position="671"/>
    </location>
</feature>
<evidence type="ECO:0000313" key="8">
    <source>
        <dbReference type="Proteomes" id="UP001461163"/>
    </source>
</evidence>